<dbReference type="InterPro" id="IPR004518">
    <property type="entry name" value="MazG-like_dom"/>
</dbReference>
<comment type="caution">
    <text evidence="3">The sequence shown here is derived from an EMBL/GenBank/DDBJ whole genome shotgun (WGS) entry which is preliminary data.</text>
</comment>
<gene>
    <name evidence="3" type="ORF">C2E25_12060</name>
</gene>
<dbReference type="GO" id="GO:0046081">
    <property type="term" value="P:dUTP catabolic process"/>
    <property type="evidence" value="ECO:0007669"/>
    <property type="project" value="TreeGrafter"/>
</dbReference>
<protein>
    <submittedName>
        <fullName evidence="3">Nucleoside triphosphate pyrophosphohydrolase</fullName>
    </submittedName>
</protein>
<dbReference type="InterPro" id="IPR048015">
    <property type="entry name" value="NTP-PPase_MazG-like_N"/>
</dbReference>
<dbReference type="PANTHER" id="PTHR30522:SF0">
    <property type="entry name" value="NUCLEOSIDE TRIPHOSPHATE PYROPHOSPHOHYDROLASE"/>
    <property type="match status" value="1"/>
</dbReference>
<keyword evidence="3" id="KW-0378">Hydrolase</keyword>
<dbReference type="NCBIfam" id="NF007113">
    <property type="entry name" value="PRK09562.1"/>
    <property type="match status" value="1"/>
</dbReference>
<accession>A0A2K2H8B4</accession>
<dbReference type="GO" id="GO:0046052">
    <property type="term" value="P:UTP catabolic process"/>
    <property type="evidence" value="ECO:0007669"/>
    <property type="project" value="TreeGrafter"/>
</dbReference>
<dbReference type="GO" id="GO:0006950">
    <property type="term" value="P:response to stress"/>
    <property type="evidence" value="ECO:0007669"/>
    <property type="project" value="UniProtKB-ARBA"/>
</dbReference>
<dbReference type="Gene3D" id="1.10.287.1080">
    <property type="entry name" value="MazG-like"/>
    <property type="match status" value="2"/>
</dbReference>
<dbReference type="Proteomes" id="UP000236340">
    <property type="component" value="Unassembled WGS sequence"/>
</dbReference>
<dbReference type="EMBL" id="PPFX01000028">
    <property type="protein sequence ID" value="PNU19562.1"/>
    <property type="molecule type" value="Genomic_DNA"/>
</dbReference>
<feature type="domain" description="NTP pyrophosphohydrolase MazG-like" evidence="2">
    <location>
        <begin position="101"/>
        <end position="174"/>
    </location>
</feature>
<dbReference type="PANTHER" id="PTHR30522">
    <property type="entry name" value="NUCLEOSIDE TRIPHOSPHATE PYROPHOSPHOHYDROLASE"/>
    <property type="match status" value="1"/>
</dbReference>
<dbReference type="NCBIfam" id="TIGR00444">
    <property type="entry name" value="mazG"/>
    <property type="match status" value="1"/>
</dbReference>
<dbReference type="GO" id="GO:0047429">
    <property type="term" value="F:nucleoside triphosphate diphosphatase activity"/>
    <property type="evidence" value="ECO:0007669"/>
    <property type="project" value="TreeGrafter"/>
</dbReference>
<dbReference type="GO" id="GO:0006203">
    <property type="term" value="P:dGTP catabolic process"/>
    <property type="evidence" value="ECO:0007669"/>
    <property type="project" value="TreeGrafter"/>
</dbReference>
<dbReference type="AlphaFoldDB" id="A0A2K2H8B4"/>
<dbReference type="FunFam" id="1.10.287.1080:FF:000001">
    <property type="entry name" value="Nucleoside triphosphate pyrophosphohydrolase"/>
    <property type="match status" value="1"/>
</dbReference>
<feature type="compositionally biased region" description="Polar residues" evidence="1">
    <location>
        <begin position="313"/>
        <end position="322"/>
    </location>
</feature>
<dbReference type="InterPro" id="IPR011551">
    <property type="entry name" value="NTP_PyrPHydrolase_MazG"/>
</dbReference>
<name>A0A2K2H8B4_9BACT</name>
<reference evidence="3 4" key="1">
    <citation type="journal article" date="2018" name="Genome Announc.">
        <title>Genome Sequence of Geothermobacter sp. HR-1 Iron Reducer from the Loihi Seamount.</title>
        <authorList>
            <person name="Smith H."/>
            <person name="Abuyen K."/>
            <person name="Tremblay J."/>
            <person name="Savalia P."/>
            <person name="Perez-Rodriguez I."/>
            <person name="Emerson D."/>
            <person name="Tully B."/>
            <person name="Amend J."/>
        </authorList>
    </citation>
    <scope>NUCLEOTIDE SEQUENCE [LARGE SCALE GENOMIC DNA]</scope>
    <source>
        <strain evidence="3 4">HR-1</strain>
    </source>
</reference>
<dbReference type="GO" id="GO:0046076">
    <property type="term" value="P:dTTP catabolic process"/>
    <property type="evidence" value="ECO:0007669"/>
    <property type="project" value="TreeGrafter"/>
</dbReference>
<feature type="region of interest" description="Disordered" evidence="1">
    <location>
        <begin position="292"/>
        <end position="322"/>
    </location>
</feature>
<dbReference type="Pfam" id="PF03819">
    <property type="entry name" value="MazG"/>
    <property type="match status" value="1"/>
</dbReference>
<dbReference type="GO" id="GO:0046047">
    <property type="term" value="P:TTP catabolic process"/>
    <property type="evidence" value="ECO:0007669"/>
    <property type="project" value="TreeGrafter"/>
</dbReference>
<sequence length="322" mass="35420">MSRKIPENRRPGAGFSISLFLTILQAVSSPRGLLTWPVKVISLTGNDPSRVGHLTSKETFLQKDPTNNACESTSPTTAIERLLRIMAALRAPGGCPWDVRQSPESLRPYILEEAYEAVEAISSGDMHNIRDELGDLLLQVVFQAQIFAEKGEFNFNDIADTISNKLIRRHPHVFADATFQSEEELHRQWDAIKRQERGGNSGSSCYLDDITTNLPALMKAQKLVNRMAKGNAPLPQDITSLVPALSPRDNGSDIHRRIGDLLFSVVTLAGKHGCDAETALLDACRRVDATIHGGESRHENQPPTADGTRDEPQPSTAPKSNR</sequence>
<dbReference type="CDD" id="cd11528">
    <property type="entry name" value="NTP-PPase_MazG_Nterm"/>
    <property type="match status" value="1"/>
</dbReference>
<proteinExistence type="predicted"/>
<dbReference type="GO" id="GO:0046061">
    <property type="term" value="P:dATP catabolic process"/>
    <property type="evidence" value="ECO:0007669"/>
    <property type="project" value="TreeGrafter"/>
</dbReference>
<evidence type="ECO:0000313" key="4">
    <source>
        <dbReference type="Proteomes" id="UP000236340"/>
    </source>
</evidence>
<evidence type="ECO:0000256" key="1">
    <source>
        <dbReference type="SAM" id="MobiDB-lite"/>
    </source>
</evidence>
<evidence type="ECO:0000313" key="3">
    <source>
        <dbReference type="EMBL" id="PNU19562.1"/>
    </source>
</evidence>
<dbReference type="SUPFAM" id="SSF101386">
    <property type="entry name" value="all-alpha NTP pyrophosphatases"/>
    <property type="match status" value="1"/>
</dbReference>
<organism evidence="3 4">
    <name type="scientific">Geothermobacter hydrogeniphilus</name>
    <dbReference type="NCBI Taxonomy" id="1969733"/>
    <lineage>
        <taxon>Bacteria</taxon>
        <taxon>Pseudomonadati</taxon>
        <taxon>Thermodesulfobacteriota</taxon>
        <taxon>Desulfuromonadia</taxon>
        <taxon>Desulfuromonadales</taxon>
        <taxon>Geothermobacteraceae</taxon>
        <taxon>Geothermobacter</taxon>
    </lineage>
</organism>
<evidence type="ECO:0000259" key="2">
    <source>
        <dbReference type="Pfam" id="PF03819"/>
    </source>
</evidence>